<feature type="transmembrane region" description="Helical" evidence="12">
    <location>
        <begin position="185"/>
        <end position="206"/>
    </location>
</feature>
<keyword evidence="7 12" id="KW-0812">Transmembrane</keyword>
<dbReference type="Pfam" id="PF03083">
    <property type="entry name" value="MtN3_slv"/>
    <property type="match status" value="2"/>
</dbReference>
<dbReference type="FunFam" id="1.20.1280.290:FF:000004">
    <property type="entry name" value="Sugar transporter SWEET"/>
    <property type="match status" value="1"/>
</dbReference>
<name>A0A5N4AB50_PHOPY</name>
<dbReference type="InterPro" id="IPR004316">
    <property type="entry name" value="SWEET_rpt"/>
</dbReference>
<accession>A0A5N4AB50</accession>
<feature type="transmembrane region" description="Helical" evidence="12">
    <location>
        <begin position="6"/>
        <end position="30"/>
    </location>
</feature>
<keyword evidence="5" id="KW-1003">Cell membrane</keyword>
<evidence type="ECO:0000256" key="10">
    <source>
        <dbReference type="ARBA" id="ARBA00023034"/>
    </source>
</evidence>
<reference evidence="13 14" key="1">
    <citation type="journal article" date="2018" name="Elife">
        <title>Firefly genomes illuminate parallel origins of bioluminescence in beetles.</title>
        <authorList>
            <person name="Fallon T.R."/>
            <person name="Lower S.E."/>
            <person name="Chang C.H."/>
            <person name="Bessho-Uehara M."/>
            <person name="Martin G.J."/>
            <person name="Bewick A.J."/>
            <person name="Behringer M."/>
            <person name="Debat H.J."/>
            <person name="Wong I."/>
            <person name="Day J.C."/>
            <person name="Suvorov A."/>
            <person name="Silva C.J."/>
            <person name="Stanger-Hall K.F."/>
            <person name="Hall D.W."/>
            <person name="Schmitz R.J."/>
            <person name="Nelson D.R."/>
            <person name="Lewis S.M."/>
            <person name="Shigenobu S."/>
            <person name="Bybee S.M."/>
            <person name="Larracuente A.M."/>
            <person name="Oba Y."/>
            <person name="Weng J.K."/>
        </authorList>
    </citation>
    <scope>NUCLEOTIDE SEQUENCE [LARGE SCALE GENOMIC DNA]</scope>
    <source>
        <strain evidence="13">1611_PpyrPB1</strain>
        <tissue evidence="13">Whole body</tissue>
    </source>
</reference>
<evidence type="ECO:0000256" key="4">
    <source>
        <dbReference type="ARBA" id="ARBA00022448"/>
    </source>
</evidence>
<evidence type="ECO:0000313" key="14">
    <source>
        <dbReference type="Proteomes" id="UP000327044"/>
    </source>
</evidence>
<keyword evidence="10" id="KW-0333">Golgi apparatus</keyword>
<dbReference type="InParanoid" id="A0A5N4AB50"/>
<evidence type="ECO:0000256" key="7">
    <source>
        <dbReference type="ARBA" id="ARBA00022692"/>
    </source>
</evidence>
<dbReference type="PANTHER" id="PTHR10791:SF112">
    <property type="entry name" value="SUGAR TRANSPORTER SWEET1"/>
    <property type="match status" value="1"/>
</dbReference>
<comment type="similarity">
    <text evidence="3 12">Belongs to the SWEET sugar transporter family.</text>
</comment>
<feature type="transmembrane region" description="Helical" evidence="12">
    <location>
        <begin position="127"/>
        <end position="150"/>
    </location>
</feature>
<evidence type="ECO:0000256" key="3">
    <source>
        <dbReference type="ARBA" id="ARBA00007809"/>
    </source>
</evidence>
<evidence type="ECO:0000256" key="8">
    <source>
        <dbReference type="ARBA" id="ARBA00022737"/>
    </source>
</evidence>
<dbReference type="PANTHER" id="PTHR10791">
    <property type="entry name" value="RAG1-ACTIVATING PROTEIN 1"/>
    <property type="match status" value="1"/>
</dbReference>
<organism evidence="13 14">
    <name type="scientific">Photinus pyralis</name>
    <name type="common">Common eastern firefly</name>
    <name type="synonym">Lampyris pyralis</name>
    <dbReference type="NCBI Taxonomy" id="7054"/>
    <lineage>
        <taxon>Eukaryota</taxon>
        <taxon>Metazoa</taxon>
        <taxon>Ecdysozoa</taxon>
        <taxon>Arthropoda</taxon>
        <taxon>Hexapoda</taxon>
        <taxon>Insecta</taxon>
        <taxon>Pterygota</taxon>
        <taxon>Neoptera</taxon>
        <taxon>Endopterygota</taxon>
        <taxon>Coleoptera</taxon>
        <taxon>Polyphaga</taxon>
        <taxon>Elateriformia</taxon>
        <taxon>Elateroidea</taxon>
        <taxon>Lampyridae</taxon>
        <taxon>Lampyrinae</taxon>
        <taxon>Photinus</taxon>
    </lineage>
</organism>
<dbReference type="InterPro" id="IPR047664">
    <property type="entry name" value="SWEET"/>
</dbReference>
<comment type="subcellular location">
    <subcellularLocation>
        <location evidence="1 12">Cell membrane</location>
        <topology evidence="1 12">Multi-pass membrane protein</topology>
    </subcellularLocation>
    <subcellularLocation>
        <location evidence="2">Golgi apparatus membrane</location>
        <topology evidence="2">Multi-pass membrane protein</topology>
    </subcellularLocation>
</comment>
<comment type="function">
    <text evidence="12">Mediates sugar transport across membranes.</text>
</comment>
<evidence type="ECO:0000313" key="13">
    <source>
        <dbReference type="EMBL" id="KAB0794543.1"/>
    </source>
</evidence>
<dbReference type="OrthoDB" id="409725at2759"/>
<feature type="transmembrane region" description="Helical" evidence="12">
    <location>
        <begin position="42"/>
        <end position="62"/>
    </location>
</feature>
<dbReference type="GO" id="GO:0000139">
    <property type="term" value="C:Golgi membrane"/>
    <property type="evidence" value="ECO:0007669"/>
    <property type="project" value="UniProtKB-SubCell"/>
</dbReference>
<dbReference type="Proteomes" id="UP000327044">
    <property type="component" value="Unassembled WGS sequence"/>
</dbReference>
<keyword evidence="4 12" id="KW-0813">Transport</keyword>
<evidence type="ECO:0000256" key="12">
    <source>
        <dbReference type="RuleBase" id="RU910715"/>
    </source>
</evidence>
<proteinExistence type="inferred from homology"/>
<dbReference type="GO" id="GO:0051119">
    <property type="term" value="F:sugar transmembrane transporter activity"/>
    <property type="evidence" value="ECO:0007669"/>
    <property type="project" value="InterPro"/>
</dbReference>
<evidence type="ECO:0000256" key="2">
    <source>
        <dbReference type="ARBA" id="ARBA00004653"/>
    </source>
</evidence>
<feature type="transmembrane region" description="Helical" evidence="12">
    <location>
        <begin position="68"/>
        <end position="89"/>
    </location>
</feature>
<comment type="caution">
    <text evidence="13">The sequence shown here is derived from an EMBL/GenBank/DDBJ whole genome shotgun (WGS) entry which is preliminary data.</text>
</comment>
<gene>
    <name evidence="13" type="ORF">PPYR_11382</name>
</gene>
<dbReference type="EMBL" id="VVIM01000008">
    <property type="protein sequence ID" value="KAB0794543.1"/>
    <property type="molecule type" value="Genomic_DNA"/>
</dbReference>
<protein>
    <recommendedName>
        <fullName evidence="12">Sugar transporter SWEET</fullName>
    </recommendedName>
</protein>
<keyword evidence="9 12" id="KW-1133">Transmembrane helix</keyword>
<dbReference type="Gene3D" id="1.20.1280.290">
    <property type="match status" value="2"/>
</dbReference>
<dbReference type="AlphaFoldDB" id="A0A5N4AB50"/>
<evidence type="ECO:0000256" key="1">
    <source>
        <dbReference type="ARBA" id="ARBA00004651"/>
    </source>
</evidence>
<evidence type="ECO:0000256" key="9">
    <source>
        <dbReference type="ARBA" id="ARBA00022989"/>
    </source>
</evidence>
<feature type="transmembrane region" description="Helical" evidence="12">
    <location>
        <begin position="96"/>
        <end position="115"/>
    </location>
</feature>
<keyword evidence="14" id="KW-1185">Reference proteome</keyword>
<dbReference type="GO" id="GO:0005886">
    <property type="term" value="C:plasma membrane"/>
    <property type="evidence" value="ECO:0007669"/>
    <property type="project" value="UniProtKB-SubCell"/>
</dbReference>
<sequence>MNREDLRNILAFTASITTIFQSLAGTLVCLKIVQKKSTGDLSGLPFISGFLAASSWLGYGFLIGDPTLIFVNTVGTALNFSYASLFCFFSIKKTVVLRQFVGSVFGIITLLLYLVNGFSTEISIKYVGFLSCALTIMFFAAPLTSLMYIIRVKSADSLPFPIILMTFIVTIQWFFYGALLHDYFIQIPNILGCLLSGFQLFLFWIYSKSSAVTYTPVQNL</sequence>
<evidence type="ECO:0000256" key="11">
    <source>
        <dbReference type="ARBA" id="ARBA00023136"/>
    </source>
</evidence>
<keyword evidence="6 12" id="KW-0762">Sugar transport</keyword>
<keyword evidence="8" id="KW-0677">Repeat</keyword>
<keyword evidence="11 12" id="KW-0472">Membrane</keyword>
<evidence type="ECO:0000256" key="5">
    <source>
        <dbReference type="ARBA" id="ARBA00022475"/>
    </source>
</evidence>
<dbReference type="FunCoup" id="A0A5N4AB50">
    <property type="interactions" value="270"/>
</dbReference>
<feature type="transmembrane region" description="Helical" evidence="12">
    <location>
        <begin position="162"/>
        <end position="179"/>
    </location>
</feature>
<evidence type="ECO:0000256" key="6">
    <source>
        <dbReference type="ARBA" id="ARBA00022597"/>
    </source>
</evidence>